<organism evidence="12 13">
    <name type="scientific">Paenibacillus baimaensis</name>
    <dbReference type="NCBI Taxonomy" id="2982185"/>
    <lineage>
        <taxon>Bacteria</taxon>
        <taxon>Bacillati</taxon>
        <taxon>Bacillota</taxon>
        <taxon>Bacilli</taxon>
        <taxon>Bacillales</taxon>
        <taxon>Paenibacillaceae</taxon>
        <taxon>Paenibacillus</taxon>
    </lineage>
</organism>
<accession>A0ABT2UT46</accession>
<sequence length="293" mass="32804">MDTLITVKVVSVHSEQFMHQSIDQVFDLFTFVEATCSRFDENSEIRKISHHIGSAVTVSPLLFEAIRFSIELAEMTNGVFDPTIGRLMEEKGFARHYLNGSIPLPITDATPTASYKDIEIDEIRRTVKLSKPLVLDLGAIAKGMALDLAKRILEGFEGFYIDAGGDIYAGGTNESRQPWRVGIRHPLEKDLTICTLSISDMAVCTSGSYERISKHSGSHHLINPYNQASREDLYSCTVVAPFAMLADGASTAAFVLGYEQGRQWLDEAELQGLWITSSLQLYMTNDMKRYWYE</sequence>
<dbReference type="PANTHER" id="PTHR30040:SF2">
    <property type="entry name" value="FAD:PROTEIN FMN TRANSFERASE"/>
    <property type="match status" value="1"/>
</dbReference>
<evidence type="ECO:0000256" key="9">
    <source>
        <dbReference type="ARBA" id="ARBA00031306"/>
    </source>
</evidence>
<reference evidence="12 13" key="1">
    <citation type="submission" date="2022-09" db="EMBL/GenBank/DDBJ databases">
        <authorList>
            <person name="Han X.L."/>
            <person name="Wang Q."/>
            <person name="Lu T."/>
        </authorList>
    </citation>
    <scope>NUCLEOTIDE SEQUENCE [LARGE SCALE GENOMIC DNA]</scope>
    <source>
        <strain evidence="12 13">WQ 127069</strain>
    </source>
</reference>
<keyword evidence="8 11" id="KW-0460">Magnesium</keyword>
<comment type="similarity">
    <text evidence="11">Belongs to the ApbE family.</text>
</comment>
<keyword evidence="7 11" id="KW-0274">FAD</keyword>
<comment type="cofactor">
    <cofactor evidence="1">
        <name>Mg(2+)</name>
        <dbReference type="ChEBI" id="CHEBI:18420"/>
    </cofactor>
</comment>
<evidence type="ECO:0000256" key="4">
    <source>
        <dbReference type="ARBA" id="ARBA00022630"/>
    </source>
</evidence>
<evidence type="ECO:0000256" key="8">
    <source>
        <dbReference type="ARBA" id="ARBA00022842"/>
    </source>
</evidence>
<keyword evidence="13" id="KW-1185">Reference proteome</keyword>
<keyword evidence="6 11" id="KW-0479">Metal-binding</keyword>
<dbReference type="InterPro" id="IPR003374">
    <property type="entry name" value="ApbE-like_sf"/>
</dbReference>
<dbReference type="Pfam" id="PF02424">
    <property type="entry name" value="ApbE"/>
    <property type="match status" value="1"/>
</dbReference>
<protein>
    <recommendedName>
        <fullName evidence="3 11">FAD:protein FMN transferase</fullName>
        <ecNumber evidence="2 11">2.7.1.180</ecNumber>
    </recommendedName>
    <alternativeName>
        <fullName evidence="9 11">Flavin transferase</fullName>
    </alternativeName>
</protein>
<keyword evidence="4 11" id="KW-0285">Flavoprotein</keyword>
<dbReference type="PIRSF" id="PIRSF006268">
    <property type="entry name" value="ApbE"/>
    <property type="match status" value="1"/>
</dbReference>
<evidence type="ECO:0000256" key="6">
    <source>
        <dbReference type="ARBA" id="ARBA00022723"/>
    </source>
</evidence>
<dbReference type="GO" id="GO:0016740">
    <property type="term" value="F:transferase activity"/>
    <property type="evidence" value="ECO:0007669"/>
    <property type="project" value="UniProtKB-KW"/>
</dbReference>
<proteinExistence type="inferred from homology"/>
<dbReference type="PANTHER" id="PTHR30040">
    <property type="entry name" value="THIAMINE BIOSYNTHESIS LIPOPROTEIN APBE"/>
    <property type="match status" value="1"/>
</dbReference>
<evidence type="ECO:0000313" key="12">
    <source>
        <dbReference type="EMBL" id="MCU6797737.1"/>
    </source>
</evidence>
<evidence type="ECO:0000256" key="11">
    <source>
        <dbReference type="PIRNR" id="PIRNR006268"/>
    </source>
</evidence>
<evidence type="ECO:0000256" key="3">
    <source>
        <dbReference type="ARBA" id="ARBA00016337"/>
    </source>
</evidence>
<evidence type="ECO:0000256" key="5">
    <source>
        <dbReference type="ARBA" id="ARBA00022679"/>
    </source>
</evidence>
<gene>
    <name evidence="12" type="ORF">OB236_37010</name>
</gene>
<keyword evidence="5 11" id="KW-0808">Transferase</keyword>
<evidence type="ECO:0000256" key="1">
    <source>
        <dbReference type="ARBA" id="ARBA00001946"/>
    </source>
</evidence>
<dbReference type="Gene3D" id="3.10.520.10">
    <property type="entry name" value="ApbE-like domains"/>
    <property type="match status" value="1"/>
</dbReference>
<evidence type="ECO:0000256" key="10">
    <source>
        <dbReference type="ARBA" id="ARBA00048540"/>
    </source>
</evidence>
<dbReference type="SUPFAM" id="SSF143631">
    <property type="entry name" value="ApbE-like"/>
    <property type="match status" value="1"/>
</dbReference>
<evidence type="ECO:0000256" key="7">
    <source>
        <dbReference type="ARBA" id="ARBA00022827"/>
    </source>
</evidence>
<dbReference type="EMBL" id="JAOQIO010000124">
    <property type="protein sequence ID" value="MCU6797737.1"/>
    <property type="molecule type" value="Genomic_DNA"/>
</dbReference>
<evidence type="ECO:0000256" key="2">
    <source>
        <dbReference type="ARBA" id="ARBA00011955"/>
    </source>
</evidence>
<dbReference type="Proteomes" id="UP001652445">
    <property type="component" value="Unassembled WGS sequence"/>
</dbReference>
<comment type="caution">
    <text evidence="12">The sequence shown here is derived from an EMBL/GenBank/DDBJ whole genome shotgun (WGS) entry which is preliminary data.</text>
</comment>
<dbReference type="InterPro" id="IPR024932">
    <property type="entry name" value="ApbE"/>
</dbReference>
<comment type="catalytic activity">
    <reaction evidence="10 11">
        <text>L-threonyl-[protein] + FAD = FMN-L-threonyl-[protein] + AMP + H(+)</text>
        <dbReference type="Rhea" id="RHEA:36847"/>
        <dbReference type="Rhea" id="RHEA-COMP:11060"/>
        <dbReference type="Rhea" id="RHEA-COMP:11061"/>
        <dbReference type="ChEBI" id="CHEBI:15378"/>
        <dbReference type="ChEBI" id="CHEBI:30013"/>
        <dbReference type="ChEBI" id="CHEBI:57692"/>
        <dbReference type="ChEBI" id="CHEBI:74257"/>
        <dbReference type="ChEBI" id="CHEBI:456215"/>
        <dbReference type="EC" id="2.7.1.180"/>
    </reaction>
</comment>
<evidence type="ECO:0000313" key="13">
    <source>
        <dbReference type="Proteomes" id="UP001652445"/>
    </source>
</evidence>
<dbReference type="EC" id="2.7.1.180" evidence="2 11"/>
<name>A0ABT2UT46_9BACL</name>